<reference evidence="1" key="1">
    <citation type="journal article" date="2020" name="Cell">
        <title>Large-Scale Comparative Analyses of Tick Genomes Elucidate Their Genetic Diversity and Vector Capacities.</title>
        <authorList>
            <consortium name="Tick Genome and Microbiome Consortium (TIGMIC)"/>
            <person name="Jia N."/>
            <person name="Wang J."/>
            <person name="Shi W."/>
            <person name="Du L."/>
            <person name="Sun Y."/>
            <person name="Zhan W."/>
            <person name="Jiang J.F."/>
            <person name="Wang Q."/>
            <person name="Zhang B."/>
            <person name="Ji P."/>
            <person name="Bell-Sakyi L."/>
            <person name="Cui X.M."/>
            <person name="Yuan T.T."/>
            <person name="Jiang B.G."/>
            <person name="Yang W.F."/>
            <person name="Lam T.T."/>
            <person name="Chang Q.C."/>
            <person name="Ding S.J."/>
            <person name="Wang X.J."/>
            <person name="Zhu J.G."/>
            <person name="Ruan X.D."/>
            <person name="Zhao L."/>
            <person name="Wei J.T."/>
            <person name="Ye R.Z."/>
            <person name="Que T.C."/>
            <person name="Du C.H."/>
            <person name="Zhou Y.H."/>
            <person name="Cheng J.X."/>
            <person name="Dai P.F."/>
            <person name="Guo W.B."/>
            <person name="Han X.H."/>
            <person name="Huang E.J."/>
            <person name="Li L.F."/>
            <person name="Wei W."/>
            <person name="Gao Y.C."/>
            <person name="Liu J.Z."/>
            <person name="Shao H.Z."/>
            <person name="Wang X."/>
            <person name="Wang C.C."/>
            <person name="Yang T.C."/>
            <person name="Huo Q.B."/>
            <person name="Li W."/>
            <person name="Chen H.Y."/>
            <person name="Chen S.E."/>
            <person name="Zhou L.G."/>
            <person name="Ni X.B."/>
            <person name="Tian J.H."/>
            <person name="Sheng Y."/>
            <person name="Liu T."/>
            <person name="Pan Y.S."/>
            <person name="Xia L.Y."/>
            <person name="Li J."/>
            <person name="Zhao F."/>
            <person name="Cao W.C."/>
        </authorList>
    </citation>
    <scope>NUCLEOTIDE SEQUENCE</scope>
    <source>
        <strain evidence="1">Rsan-2018</strain>
    </source>
</reference>
<keyword evidence="2" id="KW-1185">Reference proteome</keyword>
<organism evidence="1 2">
    <name type="scientific">Rhipicephalus sanguineus</name>
    <name type="common">Brown dog tick</name>
    <name type="synonym">Ixodes sanguineus</name>
    <dbReference type="NCBI Taxonomy" id="34632"/>
    <lineage>
        <taxon>Eukaryota</taxon>
        <taxon>Metazoa</taxon>
        <taxon>Ecdysozoa</taxon>
        <taxon>Arthropoda</taxon>
        <taxon>Chelicerata</taxon>
        <taxon>Arachnida</taxon>
        <taxon>Acari</taxon>
        <taxon>Parasitiformes</taxon>
        <taxon>Ixodida</taxon>
        <taxon>Ixodoidea</taxon>
        <taxon>Ixodidae</taxon>
        <taxon>Rhipicephalinae</taxon>
        <taxon>Rhipicephalus</taxon>
        <taxon>Rhipicephalus</taxon>
    </lineage>
</organism>
<dbReference type="AlphaFoldDB" id="A0A9D4SXJ0"/>
<dbReference type="Proteomes" id="UP000821837">
    <property type="component" value="Unassembled WGS sequence"/>
</dbReference>
<name>A0A9D4SXJ0_RHISA</name>
<evidence type="ECO:0000313" key="2">
    <source>
        <dbReference type="Proteomes" id="UP000821837"/>
    </source>
</evidence>
<dbReference type="EMBL" id="JABSTV010001250">
    <property type="protein sequence ID" value="KAH7955759.1"/>
    <property type="molecule type" value="Genomic_DNA"/>
</dbReference>
<comment type="caution">
    <text evidence="1">The sequence shown here is derived from an EMBL/GenBank/DDBJ whole genome shotgun (WGS) entry which is preliminary data.</text>
</comment>
<reference evidence="1" key="2">
    <citation type="submission" date="2021-09" db="EMBL/GenBank/DDBJ databases">
        <authorList>
            <person name="Jia N."/>
            <person name="Wang J."/>
            <person name="Shi W."/>
            <person name="Du L."/>
            <person name="Sun Y."/>
            <person name="Zhan W."/>
            <person name="Jiang J."/>
            <person name="Wang Q."/>
            <person name="Zhang B."/>
            <person name="Ji P."/>
            <person name="Sakyi L.B."/>
            <person name="Cui X."/>
            <person name="Yuan T."/>
            <person name="Jiang B."/>
            <person name="Yang W."/>
            <person name="Lam T.T.-Y."/>
            <person name="Chang Q."/>
            <person name="Ding S."/>
            <person name="Wang X."/>
            <person name="Zhu J."/>
            <person name="Ruan X."/>
            <person name="Zhao L."/>
            <person name="Wei J."/>
            <person name="Que T."/>
            <person name="Du C."/>
            <person name="Cheng J."/>
            <person name="Dai P."/>
            <person name="Han X."/>
            <person name="Huang E."/>
            <person name="Gao Y."/>
            <person name="Liu J."/>
            <person name="Shao H."/>
            <person name="Ye R."/>
            <person name="Li L."/>
            <person name="Wei W."/>
            <person name="Wang X."/>
            <person name="Wang C."/>
            <person name="Huo Q."/>
            <person name="Li W."/>
            <person name="Guo W."/>
            <person name="Chen H."/>
            <person name="Chen S."/>
            <person name="Zhou L."/>
            <person name="Zhou L."/>
            <person name="Ni X."/>
            <person name="Tian J."/>
            <person name="Zhou Y."/>
            <person name="Sheng Y."/>
            <person name="Liu T."/>
            <person name="Pan Y."/>
            <person name="Xia L."/>
            <person name="Li J."/>
            <person name="Zhao F."/>
            <person name="Cao W."/>
        </authorList>
    </citation>
    <scope>NUCLEOTIDE SEQUENCE</scope>
    <source>
        <strain evidence="1">Rsan-2018</strain>
        <tissue evidence="1">Larvae</tissue>
    </source>
</reference>
<gene>
    <name evidence="1" type="ORF">HPB52_003743</name>
</gene>
<protein>
    <submittedName>
        <fullName evidence="1">Uncharacterized protein</fullName>
    </submittedName>
</protein>
<accession>A0A9D4SXJ0</accession>
<sequence>MEPPLSVVLRFGFRPISGVPEFFRPSNLRKRKKLVNVKTGRRRVVAIRTYSFTVVHRHHELLKGGQTYTIDILQYYIIPFRLESLLVFQKRDQLSVRSGAILFGERVGRELFGVLEELRCPFVKYVHEHLDPSCEGTRAFISQPGARIADIQSIPDFVPATTKTLVLHMGTNGMAFVRASGAFHHVNRRRGRRNHDFVRRCNSEACRFNRLLRGYCRRSRNVFYVDHDFH</sequence>
<proteinExistence type="predicted"/>
<evidence type="ECO:0000313" key="1">
    <source>
        <dbReference type="EMBL" id="KAH7955759.1"/>
    </source>
</evidence>